<dbReference type="InterPro" id="IPR006860">
    <property type="entry name" value="FecR"/>
</dbReference>
<dbReference type="EMBL" id="JAZBJZ010000094">
    <property type="protein sequence ID" value="MEE3718792.1"/>
    <property type="molecule type" value="Genomic_DNA"/>
</dbReference>
<proteinExistence type="predicted"/>
<feature type="region of interest" description="Disordered" evidence="1">
    <location>
        <begin position="20"/>
        <end position="40"/>
    </location>
</feature>
<sequence>MKRSWLMLVVAIALLGCDTQPTATVPSPPTASSTPTPTPTVAKEEAIAKVSLIEENPVFVRTKQTPEQKSTPSKDEIAAKVGMGLHLADIVRTQGKARTQVDFNNGVAFRIGGDSVLEIQPQNRLHLTSGEMITWVQPGLKVPTEISTPLATASIQGTTAYVEIPKDINQGIRFFSWEGTVSVRLANQSQEIILLTGEEVIVKPNSTILPKVRRLGLKEWTERSKKSRFLRSFNAPLPTQSIIDKLVPGQASPDQATPAK</sequence>
<evidence type="ECO:0000313" key="5">
    <source>
        <dbReference type="Proteomes" id="UP001333818"/>
    </source>
</evidence>
<evidence type="ECO:0000313" key="4">
    <source>
        <dbReference type="EMBL" id="MEE3718792.1"/>
    </source>
</evidence>
<dbReference type="PANTHER" id="PTHR38731">
    <property type="entry name" value="LIPL45-RELATED LIPOPROTEIN-RELATED"/>
    <property type="match status" value="1"/>
</dbReference>
<feature type="compositionally biased region" description="Low complexity" evidence="1">
    <location>
        <begin position="21"/>
        <end position="40"/>
    </location>
</feature>
<evidence type="ECO:0000256" key="1">
    <source>
        <dbReference type="SAM" id="MobiDB-lite"/>
    </source>
</evidence>
<protein>
    <submittedName>
        <fullName evidence="4">FecR family protein</fullName>
    </submittedName>
</protein>
<feature type="domain" description="FecR protein" evidence="3">
    <location>
        <begin position="90"/>
        <end position="179"/>
    </location>
</feature>
<keyword evidence="2" id="KW-0732">Signal</keyword>
<evidence type="ECO:0000259" key="3">
    <source>
        <dbReference type="Pfam" id="PF04773"/>
    </source>
</evidence>
<gene>
    <name evidence="4" type="ORF">V2H45_18780</name>
</gene>
<dbReference type="PANTHER" id="PTHR38731:SF1">
    <property type="entry name" value="FECR PROTEIN DOMAIN-CONTAINING PROTEIN"/>
    <property type="match status" value="1"/>
</dbReference>
<evidence type="ECO:0000256" key="2">
    <source>
        <dbReference type="SAM" id="SignalP"/>
    </source>
</evidence>
<dbReference type="Gene3D" id="2.60.120.1440">
    <property type="match status" value="1"/>
</dbReference>
<reference evidence="4" key="1">
    <citation type="submission" date="2024-01" db="EMBL/GenBank/DDBJ databases">
        <title>Bank of Algae and Cyanobacteria of the Azores (BACA) strain genomes.</title>
        <authorList>
            <person name="Luz R."/>
            <person name="Cordeiro R."/>
            <person name="Fonseca A."/>
            <person name="Goncalves V."/>
        </authorList>
    </citation>
    <scope>NUCLEOTIDE SEQUENCE</scope>
    <source>
        <strain evidence="4">BACA0141</strain>
    </source>
</reference>
<dbReference type="RefSeq" id="WP_330485228.1">
    <property type="nucleotide sequence ID" value="NZ_JAZBJZ010000094.1"/>
</dbReference>
<organism evidence="4 5">
    <name type="scientific">Tumidithrix elongata BACA0141</name>
    <dbReference type="NCBI Taxonomy" id="2716417"/>
    <lineage>
        <taxon>Bacteria</taxon>
        <taxon>Bacillati</taxon>
        <taxon>Cyanobacteriota</taxon>
        <taxon>Cyanophyceae</taxon>
        <taxon>Pseudanabaenales</taxon>
        <taxon>Pseudanabaenaceae</taxon>
        <taxon>Tumidithrix</taxon>
        <taxon>Tumidithrix elongata</taxon>
    </lineage>
</organism>
<dbReference type="Proteomes" id="UP001333818">
    <property type="component" value="Unassembled WGS sequence"/>
</dbReference>
<accession>A0AAW9PUW9</accession>
<feature type="chain" id="PRO_5043454761" evidence="2">
    <location>
        <begin position="24"/>
        <end position="260"/>
    </location>
</feature>
<keyword evidence="5" id="KW-1185">Reference proteome</keyword>
<dbReference type="AlphaFoldDB" id="A0AAW9PUW9"/>
<dbReference type="Pfam" id="PF04773">
    <property type="entry name" value="FecR"/>
    <property type="match status" value="1"/>
</dbReference>
<dbReference type="PROSITE" id="PS51257">
    <property type="entry name" value="PROKAR_LIPOPROTEIN"/>
    <property type="match status" value="1"/>
</dbReference>
<comment type="caution">
    <text evidence="4">The sequence shown here is derived from an EMBL/GenBank/DDBJ whole genome shotgun (WGS) entry which is preliminary data.</text>
</comment>
<feature type="signal peptide" evidence="2">
    <location>
        <begin position="1"/>
        <end position="23"/>
    </location>
</feature>
<name>A0AAW9PUW9_9CYAN</name>